<protein>
    <recommendedName>
        <fullName evidence="4">FAD-binding PCMH-type domain-containing protein</fullName>
    </recommendedName>
</protein>
<dbReference type="InterPro" id="IPR016166">
    <property type="entry name" value="FAD-bd_PCMH"/>
</dbReference>
<gene>
    <name evidence="5" type="ORF">ENQ20_14460</name>
</gene>
<dbReference type="Gene3D" id="3.30.465.10">
    <property type="match status" value="1"/>
</dbReference>
<dbReference type="EMBL" id="DSMG01000150">
    <property type="protein sequence ID" value="HDX32670.1"/>
    <property type="molecule type" value="Genomic_DNA"/>
</dbReference>
<accession>A0A7C1JZ36</accession>
<evidence type="ECO:0000259" key="4">
    <source>
        <dbReference type="PROSITE" id="PS51387"/>
    </source>
</evidence>
<dbReference type="Gene3D" id="3.30.390.50">
    <property type="entry name" value="CO dehydrogenase flavoprotein, C-terminal domain"/>
    <property type="match status" value="1"/>
</dbReference>
<dbReference type="Gene3D" id="3.30.43.10">
    <property type="entry name" value="Uridine Diphospho-n-acetylenolpyruvylglucosamine Reductase, domain 2"/>
    <property type="match status" value="1"/>
</dbReference>
<dbReference type="Pfam" id="PF03450">
    <property type="entry name" value="CO_deh_flav_C"/>
    <property type="match status" value="1"/>
</dbReference>
<proteinExistence type="predicted"/>
<dbReference type="InterPro" id="IPR036318">
    <property type="entry name" value="FAD-bd_PCMH-like_sf"/>
</dbReference>
<dbReference type="AlphaFoldDB" id="A0A7C1JZ36"/>
<dbReference type="SUPFAM" id="SSF55447">
    <property type="entry name" value="CO dehydrogenase flavoprotein C-terminal domain-like"/>
    <property type="match status" value="1"/>
</dbReference>
<feature type="domain" description="FAD-binding PCMH-type" evidence="4">
    <location>
        <begin position="1"/>
        <end position="225"/>
    </location>
</feature>
<keyword evidence="3" id="KW-0560">Oxidoreductase</keyword>
<comment type="caution">
    <text evidence="5">The sequence shown here is derived from an EMBL/GenBank/DDBJ whole genome shotgun (WGS) entry which is preliminary data.</text>
</comment>
<dbReference type="PROSITE" id="PS51387">
    <property type="entry name" value="FAD_PCMH"/>
    <property type="match status" value="1"/>
</dbReference>
<dbReference type="InterPro" id="IPR002346">
    <property type="entry name" value="Mopterin_DH_FAD-bd"/>
</dbReference>
<dbReference type="InterPro" id="IPR016169">
    <property type="entry name" value="FAD-bd_PCMH_sub2"/>
</dbReference>
<organism evidence="5">
    <name type="scientific">Caldilinea aerophila</name>
    <dbReference type="NCBI Taxonomy" id="133453"/>
    <lineage>
        <taxon>Bacteria</taxon>
        <taxon>Bacillati</taxon>
        <taxon>Chloroflexota</taxon>
        <taxon>Caldilineae</taxon>
        <taxon>Caldilineales</taxon>
        <taxon>Caldilineaceae</taxon>
        <taxon>Caldilinea</taxon>
    </lineage>
</organism>
<dbReference type="SUPFAM" id="SSF56176">
    <property type="entry name" value="FAD-binding/transporter-associated domain-like"/>
    <property type="match status" value="1"/>
</dbReference>
<evidence type="ECO:0000313" key="5">
    <source>
        <dbReference type="EMBL" id="HDX32670.1"/>
    </source>
</evidence>
<evidence type="ECO:0000256" key="2">
    <source>
        <dbReference type="ARBA" id="ARBA00022827"/>
    </source>
</evidence>
<dbReference type="PANTHER" id="PTHR42659">
    <property type="entry name" value="XANTHINE DEHYDROGENASE SUBUNIT C-RELATED"/>
    <property type="match status" value="1"/>
</dbReference>
<sequence>MRWQAYHTPATIDEALALLSRYGGAAQIVAGGTDLILDVQQGNHPTPQALIDVTTIHGLDTIREEAGWVVIGAATTHAAIEASPLIRRYGTALAESCSVVGGPQVRNVATIGGNVAHALPAADGTIGLLALNAEVQVCTWNGVSVECAWQPLLSIFVGPGKNCLASNQMIGAFRFPIRAERTGSAFDRIMRPQGVALPILGVAAQVTLDTNGERATAATIALGPAGPIPFRATESEKILLNGLGEDAIEAAIVAAQQQAELRTSKHRASQEYRHEMVAVLLRRVLPKAIERAKNCSSLV</sequence>
<dbReference type="InterPro" id="IPR005107">
    <property type="entry name" value="CO_DH_flav_C"/>
</dbReference>
<dbReference type="InterPro" id="IPR036683">
    <property type="entry name" value="CO_DH_flav_C_dom_sf"/>
</dbReference>
<dbReference type="PANTHER" id="PTHR42659:SF2">
    <property type="entry name" value="XANTHINE DEHYDROGENASE SUBUNIT C-RELATED"/>
    <property type="match status" value="1"/>
</dbReference>
<dbReference type="SMART" id="SM01092">
    <property type="entry name" value="CO_deh_flav_C"/>
    <property type="match status" value="1"/>
</dbReference>
<dbReference type="GO" id="GO:0016491">
    <property type="term" value="F:oxidoreductase activity"/>
    <property type="evidence" value="ECO:0007669"/>
    <property type="project" value="UniProtKB-KW"/>
</dbReference>
<dbReference type="InterPro" id="IPR016167">
    <property type="entry name" value="FAD-bd_PCMH_sub1"/>
</dbReference>
<dbReference type="Pfam" id="PF00941">
    <property type="entry name" value="FAD_binding_5"/>
    <property type="match status" value="1"/>
</dbReference>
<evidence type="ECO:0000256" key="1">
    <source>
        <dbReference type="ARBA" id="ARBA00022630"/>
    </source>
</evidence>
<keyword evidence="1" id="KW-0285">Flavoprotein</keyword>
<dbReference type="InterPro" id="IPR051312">
    <property type="entry name" value="Diverse_Substr_Oxidored"/>
</dbReference>
<keyword evidence="2" id="KW-0274">FAD</keyword>
<dbReference type="GO" id="GO:0071949">
    <property type="term" value="F:FAD binding"/>
    <property type="evidence" value="ECO:0007669"/>
    <property type="project" value="InterPro"/>
</dbReference>
<name>A0A7C1JZ36_9CHLR</name>
<reference evidence="5" key="1">
    <citation type="journal article" date="2020" name="mSystems">
        <title>Genome- and Community-Level Interaction Insights into Carbon Utilization and Element Cycling Functions of Hydrothermarchaeota in Hydrothermal Sediment.</title>
        <authorList>
            <person name="Zhou Z."/>
            <person name="Liu Y."/>
            <person name="Xu W."/>
            <person name="Pan J."/>
            <person name="Luo Z.H."/>
            <person name="Li M."/>
        </authorList>
    </citation>
    <scope>NUCLEOTIDE SEQUENCE [LARGE SCALE GENOMIC DNA]</scope>
    <source>
        <strain evidence="5">SpSt-289</strain>
    </source>
</reference>
<evidence type="ECO:0000256" key="3">
    <source>
        <dbReference type="ARBA" id="ARBA00023002"/>
    </source>
</evidence>